<evidence type="ECO:0000259" key="1">
    <source>
        <dbReference type="Pfam" id="PF07883"/>
    </source>
</evidence>
<dbReference type="InterPro" id="IPR013096">
    <property type="entry name" value="Cupin_2"/>
</dbReference>
<dbReference type="PANTHER" id="PTHR43698:SF1">
    <property type="entry name" value="BLL4564 PROTEIN"/>
    <property type="match status" value="1"/>
</dbReference>
<dbReference type="InterPro" id="IPR047263">
    <property type="entry name" value="HNL-like_cupin"/>
</dbReference>
<proteinExistence type="predicted"/>
<accession>A0A1H6C4E1</accession>
<gene>
    <name evidence="2" type="ORF">SAMN05216223_10832</name>
</gene>
<organism evidence="2 3">
    <name type="scientific">Actinacidiphila yanglinensis</name>
    <dbReference type="NCBI Taxonomy" id="310779"/>
    <lineage>
        <taxon>Bacteria</taxon>
        <taxon>Bacillati</taxon>
        <taxon>Actinomycetota</taxon>
        <taxon>Actinomycetes</taxon>
        <taxon>Kitasatosporales</taxon>
        <taxon>Streptomycetaceae</taxon>
        <taxon>Actinacidiphila</taxon>
    </lineage>
</organism>
<dbReference type="InterPro" id="IPR011051">
    <property type="entry name" value="RmlC_Cupin_sf"/>
</dbReference>
<feature type="domain" description="Cupin type-2" evidence="1">
    <location>
        <begin position="42"/>
        <end position="97"/>
    </location>
</feature>
<dbReference type="CDD" id="cd02233">
    <property type="entry name" value="cupin_HNL-like"/>
    <property type="match status" value="1"/>
</dbReference>
<protein>
    <submittedName>
        <fullName evidence="2">Cupin domain protein</fullName>
    </submittedName>
</protein>
<dbReference type="SUPFAM" id="SSF51182">
    <property type="entry name" value="RmlC-like cupins"/>
    <property type="match status" value="1"/>
</dbReference>
<keyword evidence="3" id="KW-1185">Reference proteome</keyword>
<dbReference type="AlphaFoldDB" id="A0A1H6C4E1"/>
<dbReference type="InterPro" id="IPR014710">
    <property type="entry name" value="RmlC-like_jellyroll"/>
</dbReference>
<sequence>MIIMPGRSAEVPDSARKSDTFTGQVWADPVLPATDGVVINTVFFAPGARTFWHHHEHGQILHVLAGSGLIRSEDGPVEQLRPGDVVWVPPGEQHWHGAGPGSYLVHLAISLGTTVWAEEVAGATGAGPRPM</sequence>
<evidence type="ECO:0000313" key="2">
    <source>
        <dbReference type="EMBL" id="SEG67849.1"/>
    </source>
</evidence>
<dbReference type="EMBL" id="FNVU01000008">
    <property type="protein sequence ID" value="SEG67849.1"/>
    <property type="molecule type" value="Genomic_DNA"/>
</dbReference>
<name>A0A1H6C4E1_9ACTN</name>
<dbReference type="Pfam" id="PF07883">
    <property type="entry name" value="Cupin_2"/>
    <property type="match status" value="1"/>
</dbReference>
<dbReference type="PANTHER" id="PTHR43698">
    <property type="entry name" value="RIBD C-TERMINAL DOMAIN CONTAINING PROTEIN"/>
    <property type="match status" value="1"/>
</dbReference>
<reference evidence="2 3" key="1">
    <citation type="submission" date="2016-10" db="EMBL/GenBank/DDBJ databases">
        <authorList>
            <person name="de Groot N.N."/>
        </authorList>
    </citation>
    <scope>NUCLEOTIDE SEQUENCE [LARGE SCALE GENOMIC DNA]</scope>
    <source>
        <strain evidence="2 3">CGMCC 4.2023</strain>
    </source>
</reference>
<dbReference type="Proteomes" id="UP000236754">
    <property type="component" value="Unassembled WGS sequence"/>
</dbReference>
<dbReference type="Gene3D" id="2.60.120.10">
    <property type="entry name" value="Jelly Rolls"/>
    <property type="match status" value="1"/>
</dbReference>
<evidence type="ECO:0000313" key="3">
    <source>
        <dbReference type="Proteomes" id="UP000236754"/>
    </source>
</evidence>